<feature type="chain" id="PRO_5030831749" evidence="16">
    <location>
        <begin position="27"/>
        <end position="701"/>
    </location>
</feature>
<dbReference type="NCBIfam" id="TIGR01783">
    <property type="entry name" value="TonB-siderophor"/>
    <property type="match status" value="1"/>
</dbReference>
<feature type="domain" description="TonB-dependent receptor plug" evidence="18">
    <location>
        <begin position="69"/>
        <end position="173"/>
    </location>
</feature>
<evidence type="ECO:0000256" key="15">
    <source>
        <dbReference type="RuleBase" id="RU003357"/>
    </source>
</evidence>
<keyword evidence="7 16" id="KW-0732">Signal</keyword>
<dbReference type="Gene3D" id="2.40.170.20">
    <property type="entry name" value="TonB-dependent receptor, beta-barrel domain"/>
    <property type="match status" value="1"/>
</dbReference>
<dbReference type="PROSITE" id="PS52016">
    <property type="entry name" value="TONB_DEPENDENT_REC_3"/>
    <property type="match status" value="1"/>
</dbReference>
<dbReference type="GO" id="GO:0015344">
    <property type="term" value="F:siderophore uptake transmembrane transporter activity"/>
    <property type="evidence" value="ECO:0007669"/>
    <property type="project" value="TreeGrafter"/>
</dbReference>
<evidence type="ECO:0000256" key="3">
    <source>
        <dbReference type="ARBA" id="ARBA00022448"/>
    </source>
</evidence>
<evidence type="ECO:0000256" key="13">
    <source>
        <dbReference type="ARBA" id="ARBA00023237"/>
    </source>
</evidence>
<dbReference type="InterPro" id="IPR036942">
    <property type="entry name" value="Beta-barrel_TonB_sf"/>
</dbReference>
<evidence type="ECO:0000256" key="7">
    <source>
        <dbReference type="ARBA" id="ARBA00022729"/>
    </source>
</evidence>
<dbReference type="InterPro" id="IPR039426">
    <property type="entry name" value="TonB-dep_rcpt-like"/>
</dbReference>
<evidence type="ECO:0000256" key="4">
    <source>
        <dbReference type="ARBA" id="ARBA00022452"/>
    </source>
</evidence>
<evidence type="ECO:0000256" key="11">
    <source>
        <dbReference type="ARBA" id="ARBA00023136"/>
    </source>
</evidence>
<accession>A0A7X0JMM7</accession>
<dbReference type="CDD" id="cd01347">
    <property type="entry name" value="ligand_gated_channel"/>
    <property type="match status" value="1"/>
</dbReference>
<dbReference type="InterPro" id="IPR000531">
    <property type="entry name" value="Beta-barrel_TonB"/>
</dbReference>
<evidence type="ECO:0000256" key="2">
    <source>
        <dbReference type="ARBA" id="ARBA00009810"/>
    </source>
</evidence>
<reference evidence="19 20" key="1">
    <citation type="submission" date="2020-08" db="EMBL/GenBank/DDBJ databases">
        <title>The Agave Microbiome: Exploring the role of microbial communities in plant adaptations to desert environments.</title>
        <authorList>
            <person name="Partida-Martinez L.P."/>
        </authorList>
    </citation>
    <scope>NUCLEOTIDE SEQUENCE [LARGE SCALE GENOMIC DNA]</scope>
    <source>
        <strain evidence="19 20">AS3.12</strain>
    </source>
</reference>
<keyword evidence="8" id="KW-0408">Iron</keyword>
<evidence type="ECO:0000256" key="5">
    <source>
        <dbReference type="ARBA" id="ARBA00022496"/>
    </source>
</evidence>
<evidence type="ECO:0000313" key="20">
    <source>
        <dbReference type="Proteomes" id="UP000585437"/>
    </source>
</evidence>
<evidence type="ECO:0000256" key="8">
    <source>
        <dbReference type="ARBA" id="ARBA00023004"/>
    </source>
</evidence>
<dbReference type="PANTHER" id="PTHR32552">
    <property type="entry name" value="FERRICHROME IRON RECEPTOR-RELATED"/>
    <property type="match status" value="1"/>
</dbReference>
<protein>
    <submittedName>
        <fullName evidence="19">Iron complex outermembrane receptor protein</fullName>
    </submittedName>
</protein>
<evidence type="ECO:0000256" key="9">
    <source>
        <dbReference type="ARBA" id="ARBA00023065"/>
    </source>
</evidence>
<dbReference type="Gene3D" id="2.170.130.10">
    <property type="entry name" value="TonB-dependent receptor, plug domain"/>
    <property type="match status" value="1"/>
</dbReference>
<dbReference type="GO" id="GO:0038023">
    <property type="term" value="F:signaling receptor activity"/>
    <property type="evidence" value="ECO:0007669"/>
    <property type="project" value="InterPro"/>
</dbReference>
<dbReference type="Proteomes" id="UP000585437">
    <property type="component" value="Unassembled WGS sequence"/>
</dbReference>
<keyword evidence="5" id="KW-0410">Iron transport</keyword>
<keyword evidence="11 14" id="KW-0472">Membrane</keyword>
<dbReference type="SUPFAM" id="SSF56935">
    <property type="entry name" value="Porins"/>
    <property type="match status" value="1"/>
</dbReference>
<dbReference type="Pfam" id="PF07715">
    <property type="entry name" value="Plug"/>
    <property type="match status" value="1"/>
</dbReference>
<keyword evidence="20" id="KW-1185">Reference proteome</keyword>
<evidence type="ECO:0000259" key="18">
    <source>
        <dbReference type="Pfam" id="PF07715"/>
    </source>
</evidence>
<name>A0A7X0JMM7_9HYPH</name>
<comment type="similarity">
    <text evidence="2 14 15">Belongs to the TonB-dependent receptor family.</text>
</comment>
<dbReference type="InterPro" id="IPR012910">
    <property type="entry name" value="Plug_dom"/>
</dbReference>
<sequence length="701" mass="76621">MGRRVSAQRIALLSSVAILLPLQALAQTADATGTTLAPIVLESGGSGVGPDATIVAKASRSSSKTDTPLLDAPASVSVVTEEELEKRGVTTLDEALAYTPGVSTDIYGSDNRYDHYLIRGFYSTGNATYRDGLPMYTGGDFTTNRIEPYAMQRIEVLKGSNSSLFGLSGPGGIVNAVTKLPQDEKFGEVYTTLGDGHVETGTDFGGPLDADGIWSYRLTRKWQNADAGIDETEDDRIYVAPALTWSPTADTSFTLLMDYNKRDGSTSHGIPLGSGIDSETYLGEQDFDNMDVIEKNIGYQFRHDFGNGLEFRQNARYTKLDVTYESVYNSADPATSRNALAVYGESTRFHIDNQLQYEASFGAFDSRTLFGFDYGRDSNEEMRFDGTALGVGDIRNPVYCGRSCVSFGAGVASESDLTTKGLYIQEELTYDDRLIFTVGGRYDHAETESTSYGTDYDAVDENFSKRAGVTYKATSEVSVYANYSESFLPVAANRSYFIGTPKPQEGRQYEIGIKYEPTGIDALFTAALFDLTQTNVAQWAPDYSAQYQVGKINVRGLELEAKVALSNRINFTAGYSYLDAEIEEDVDPTLVGNRPYLVPKHMASAWFDYTLPGNGARGDLTLGVGGRLVGSSYADNANTDPVPSRVLFDAAVKYQIRDNVALSANVTNLLDKEYISQIDGFSNTAYYGDRRTVLATLKYTW</sequence>
<dbReference type="GO" id="GO:0015891">
    <property type="term" value="P:siderophore transport"/>
    <property type="evidence" value="ECO:0007669"/>
    <property type="project" value="InterPro"/>
</dbReference>
<dbReference type="Pfam" id="PF00593">
    <property type="entry name" value="TonB_dep_Rec_b-barrel"/>
    <property type="match status" value="1"/>
</dbReference>
<keyword evidence="12 19" id="KW-0675">Receptor</keyword>
<feature type="domain" description="TonB-dependent receptor-like beta-barrel" evidence="17">
    <location>
        <begin position="245"/>
        <end position="669"/>
    </location>
</feature>
<organism evidence="19 20">
    <name type="scientific">Rhizobium soli</name>
    <dbReference type="NCBI Taxonomy" id="424798"/>
    <lineage>
        <taxon>Bacteria</taxon>
        <taxon>Pseudomonadati</taxon>
        <taxon>Pseudomonadota</taxon>
        <taxon>Alphaproteobacteria</taxon>
        <taxon>Hyphomicrobiales</taxon>
        <taxon>Rhizobiaceae</taxon>
        <taxon>Rhizobium/Agrobacterium group</taxon>
        <taxon>Rhizobium</taxon>
    </lineage>
</organism>
<proteinExistence type="inferred from homology"/>
<gene>
    <name evidence="19" type="ORF">F4695_003399</name>
</gene>
<keyword evidence="9" id="KW-0406">Ion transport</keyword>
<feature type="signal peptide" evidence="16">
    <location>
        <begin position="1"/>
        <end position="26"/>
    </location>
</feature>
<dbReference type="EMBL" id="JACHBU010000006">
    <property type="protein sequence ID" value="MBB6510015.1"/>
    <property type="molecule type" value="Genomic_DNA"/>
</dbReference>
<evidence type="ECO:0000256" key="1">
    <source>
        <dbReference type="ARBA" id="ARBA00004571"/>
    </source>
</evidence>
<dbReference type="GO" id="GO:0009279">
    <property type="term" value="C:cell outer membrane"/>
    <property type="evidence" value="ECO:0007669"/>
    <property type="project" value="UniProtKB-SubCell"/>
</dbReference>
<dbReference type="PANTHER" id="PTHR32552:SF68">
    <property type="entry name" value="FERRICHROME OUTER MEMBRANE TRANSPORTER_PHAGE RECEPTOR"/>
    <property type="match status" value="1"/>
</dbReference>
<evidence type="ECO:0000256" key="14">
    <source>
        <dbReference type="PROSITE-ProRule" id="PRU01360"/>
    </source>
</evidence>
<evidence type="ECO:0000256" key="12">
    <source>
        <dbReference type="ARBA" id="ARBA00023170"/>
    </source>
</evidence>
<comment type="subcellular location">
    <subcellularLocation>
        <location evidence="1 14">Cell outer membrane</location>
        <topology evidence="1 14">Multi-pass membrane protein</topology>
    </subcellularLocation>
</comment>
<dbReference type="RefSeq" id="WP_184655343.1">
    <property type="nucleotide sequence ID" value="NZ_JACHBU010000006.1"/>
</dbReference>
<keyword evidence="10 15" id="KW-0798">TonB box</keyword>
<evidence type="ECO:0000313" key="19">
    <source>
        <dbReference type="EMBL" id="MBB6510015.1"/>
    </source>
</evidence>
<dbReference type="InterPro" id="IPR010105">
    <property type="entry name" value="TonB_sidphr_rcpt"/>
</dbReference>
<keyword evidence="13 14" id="KW-0998">Cell outer membrane</keyword>
<dbReference type="InterPro" id="IPR037066">
    <property type="entry name" value="Plug_dom_sf"/>
</dbReference>
<evidence type="ECO:0000256" key="10">
    <source>
        <dbReference type="ARBA" id="ARBA00023077"/>
    </source>
</evidence>
<dbReference type="AlphaFoldDB" id="A0A7X0JMM7"/>
<dbReference type="FunFam" id="2.170.130.10:FF:000001">
    <property type="entry name" value="Catecholate siderophore TonB-dependent receptor"/>
    <property type="match status" value="1"/>
</dbReference>
<keyword evidence="4 14" id="KW-1134">Transmembrane beta strand</keyword>
<keyword evidence="3 14" id="KW-0813">Transport</keyword>
<comment type="caution">
    <text evidence="19">The sequence shown here is derived from an EMBL/GenBank/DDBJ whole genome shotgun (WGS) entry which is preliminary data.</text>
</comment>
<evidence type="ECO:0000259" key="17">
    <source>
        <dbReference type="Pfam" id="PF00593"/>
    </source>
</evidence>
<keyword evidence="6 14" id="KW-0812">Transmembrane</keyword>
<evidence type="ECO:0000256" key="6">
    <source>
        <dbReference type="ARBA" id="ARBA00022692"/>
    </source>
</evidence>
<evidence type="ECO:0000256" key="16">
    <source>
        <dbReference type="SAM" id="SignalP"/>
    </source>
</evidence>